<sequence length="174" mass="20111">MARVFVAVPISSELQKEILGWEGGFQKLPVRWLSGKNLHITLVPPWEERDPNEVARLLENLRGTLPQFSFLLEHVAYGPNSREPRLIWAEGKSPQSIIELKTAIEECLALPIDEKPFRLHLTLARFRPETFSSFPIKKLDERVMWEEYVTSFVLVESHLSPQGADYEVLYEVKL</sequence>
<reference evidence="3 4" key="1">
    <citation type="journal article" date="2016" name="Nat. Commun.">
        <title>Thousands of microbial genomes shed light on interconnected biogeochemical processes in an aquifer system.</title>
        <authorList>
            <person name="Anantharaman K."/>
            <person name="Brown C.T."/>
            <person name="Hug L.A."/>
            <person name="Sharon I."/>
            <person name="Castelle C.J."/>
            <person name="Probst A.J."/>
            <person name="Thomas B.C."/>
            <person name="Singh A."/>
            <person name="Wilkins M.J."/>
            <person name="Karaoz U."/>
            <person name="Brodie E.L."/>
            <person name="Williams K.H."/>
            <person name="Hubbard S.S."/>
            <person name="Banfield J.F."/>
        </authorList>
    </citation>
    <scope>NUCLEOTIDE SEQUENCE [LARGE SCALE GENOMIC DNA]</scope>
</reference>
<protein>
    <recommendedName>
        <fullName evidence="2">RNA 2',3'-cyclic phosphodiesterase</fullName>
        <shortName evidence="2">RNA 2',3'-CPDase</shortName>
        <ecNumber evidence="2">3.1.4.58</ecNumber>
    </recommendedName>
</protein>
<dbReference type="Gene3D" id="3.90.1140.10">
    <property type="entry name" value="Cyclic phosphodiesterase"/>
    <property type="match status" value="1"/>
</dbReference>
<dbReference type="Pfam" id="PF13563">
    <property type="entry name" value="2_5_RNA_ligase2"/>
    <property type="match status" value="1"/>
</dbReference>
<dbReference type="STRING" id="1797689.A3F24_03195"/>
<comment type="caution">
    <text evidence="3">The sequence shown here is derived from an EMBL/GenBank/DDBJ whole genome shotgun (WGS) entry which is preliminary data.</text>
</comment>
<evidence type="ECO:0000313" key="4">
    <source>
        <dbReference type="Proteomes" id="UP000178515"/>
    </source>
</evidence>
<comment type="function">
    <text evidence="2">Hydrolyzes RNA 2',3'-cyclic phosphodiester to an RNA 2'-phosphomonoester.</text>
</comment>
<dbReference type="PANTHER" id="PTHR35561:SF1">
    <property type="entry name" value="RNA 2',3'-CYCLIC PHOSPHODIESTERASE"/>
    <property type="match status" value="1"/>
</dbReference>
<accession>A0A1G1Z3E7</accession>
<dbReference type="HAMAP" id="MF_01940">
    <property type="entry name" value="RNA_CPDase"/>
    <property type="match status" value="1"/>
</dbReference>
<feature type="short sequence motif" description="HXTX 2" evidence="2">
    <location>
        <begin position="120"/>
        <end position="123"/>
    </location>
</feature>
<gene>
    <name evidence="3" type="ORF">A3F24_03195</name>
</gene>
<dbReference type="GO" id="GO:0004113">
    <property type="term" value="F:2',3'-cyclic-nucleotide 3'-phosphodiesterase activity"/>
    <property type="evidence" value="ECO:0007669"/>
    <property type="project" value="InterPro"/>
</dbReference>
<dbReference type="PANTHER" id="PTHR35561">
    <property type="entry name" value="RNA 2',3'-CYCLIC PHOSPHODIESTERASE"/>
    <property type="match status" value="1"/>
</dbReference>
<proteinExistence type="inferred from homology"/>
<name>A0A1G1Z3E7_9BACT</name>
<dbReference type="Proteomes" id="UP000178515">
    <property type="component" value="Unassembled WGS sequence"/>
</dbReference>
<dbReference type="InterPro" id="IPR004175">
    <property type="entry name" value="RNA_CPDase"/>
</dbReference>
<dbReference type="EC" id="3.1.4.58" evidence="2"/>
<dbReference type="SUPFAM" id="SSF55144">
    <property type="entry name" value="LigT-like"/>
    <property type="match status" value="1"/>
</dbReference>
<feature type="short sequence motif" description="HXTX 1" evidence="2">
    <location>
        <begin position="39"/>
        <end position="42"/>
    </location>
</feature>
<dbReference type="InterPro" id="IPR009097">
    <property type="entry name" value="Cyclic_Pdiesterase"/>
</dbReference>
<dbReference type="AlphaFoldDB" id="A0A1G1Z3E7"/>
<evidence type="ECO:0000256" key="2">
    <source>
        <dbReference type="HAMAP-Rule" id="MF_01940"/>
    </source>
</evidence>
<dbReference type="EMBL" id="MHIX01000023">
    <property type="protein sequence ID" value="OGY59133.1"/>
    <property type="molecule type" value="Genomic_DNA"/>
</dbReference>
<dbReference type="NCBIfam" id="TIGR02258">
    <property type="entry name" value="2_5_ligase"/>
    <property type="match status" value="1"/>
</dbReference>
<evidence type="ECO:0000313" key="3">
    <source>
        <dbReference type="EMBL" id="OGY59133.1"/>
    </source>
</evidence>
<evidence type="ECO:0000256" key="1">
    <source>
        <dbReference type="ARBA" id="ARBA00022801"/>
    </source>
</evidence>
<keyword evidence="1 2" id="KW-0378">Hydrolase</keyword>
<keyword evidence="3" id="KW-0436">Ligase</keyword>
<comment type="catalytic activity">
    <reaction evidence="2">
        <text>a 3'-end 2',3'-cyclophospho-ribonucleotide-RNA + H2O = a 3'-end 2'-phospho-ribonucleotide-RNA + H(+)</text>
        <dbReference type="Rhea" id="RHEA:11828"/>
        <dbReference type="Rhea" id="RHEA-COMP:10464"/>
        <dbReference type="Rhea" id="RHEA-COMP:17353"/>
        <dbReference type="ChEBI" id="CHEBI:15377"/>
        <dbReference type="ChEBI" id="CHEBI:15378"/>
        <dbReference type="ChEBI" id="CHEBI:83064"/>
        <dbReference type="ChEBI" id="CHEBI:173113"/>
        <dbReference type="EC" id="3.1.4.58"/>
    </reaction>
</comment>
<feature type="active site" description="Proton donor" evidence="2">
    <location>
        <position position="39"/>
    </location>
</feature>
<feature type="active site" description="Proton acceptor" evidence="2">
    <location>
        <position position="120"/>
    </location>
</feature>
<comment type="similarity">
    <text evidence="2">Belongs to the 2H phosphoesterase superfamily. ThpR family.</text>
</comment>
<dbReference type="GO" id="GO:0008664">
    <property type="term" value="F:RNA 2',3'-cyclic 3'-phosphodiesterase activity"/>
    <property type="evidence" value="ECO:0007669"/>
    <property type="project" value="UniProtKB-EC"/>
</dbReference>
<dbReference type="GO" id="GO:0016874">
    <property type="term" value="F:ligase activity"/>
    <property type="evidence" value="ECO:0007669"/>
    <property type="project" value="UniProtKB-KW"/>
</dbReference>
<organism evidence="3 4">
    <name type="scientific">Candidatus Colwellbacteria bacterium RIFCSPHIGHO2_12_FULL_44_17</name>
    <dbReference type="NCBI Taxonomy" id="1797689"/>
    <lineage>
        <taxon>Bacteria</taxon>
        <taxon>Candidatus Colwelliibacteriota</taxon>
    </lineage>
</organism>